<evidence type="ECO:0000313" key="12">
    <source>
        <dbReference type="EMBL" id="KAB1075771.1"/>
    </source>
</evidence>
<dbReference type="EC" id="6.3.2.17" evidence="3"/>
<comment type="catalytic activity">
    <reaction evidence="9">
        <text>(6S)-5,6,7,8-tetrahydrofolyl-(gamma-L-Glu)(n) + L-glutamate + ATP = (6S)-5,6,7,8-tetrahydrofolyl-(gamma-L-Glu)(n+1) + ADP + phosphate + H(+)</text>
        <dbReference type="Rhea" id="RHEA:10580"/>
        <dbReference type="Rhea" id="RHEA-COMP:14738"/>
        <dbReference type="Rhea" id="RHEA-COMP:14740"/>
        <dbReference type="ChEBI" id="CHEBI:15378"/>
        <dbReference type="ChEBI" id="CHEBI:29985"/>
        <dbReference type="ChEBI" id="CHEBI:30616"/>
        <dbReference type="ChEBI" id="CHEBI:43474"/>
        <dbReference type="ChEBI" id="CHEBI:141005"/>
        <dbReference type="ChEBI" id="CHEBI:456216"/>
        <dbReference type="EC" id="6.3.2.17"/>
    </reaction>
</comment>
<name>A0A6N6MXG6_9HYPH</name>
<keyword evidence="8" id="KW-0460">Magnesium</keyword>
<dbReference type="PANTHER" id="PTHR11136">
    <property type="entry name" value="FOLYLPOLYGLUTAMATE SYNTHASE-RELATED"/>
    <property type="match status" value="1"/>
</dbReference>
<dbReference type="AlphaFoldDB" id="A0A6N6MXG6"/>
<evidence type="ECO:0000256" key="6">
    <source>
        <dbReference type="ARBA" id="ARBA00022741"/>
    </source>
</evidence>
<protein>
    <recommendedName>
        <fullName evidence="3">tetrahydrofolate synthase</fullName>
        <ecNumber evidence="3">6.3.2.17</ecNumber>
    </recommendedName>
</protein>
<dbReference type="SUPFAM" id="SSF53244">
    <property type="entry name" value="MurD-like peptide ligases, peptide-binding domain"/>
    <property type="match status" value="1"/>
</dbReference>
<comment type="caution">
    <text evidence="12">The sequence shown here is derived from an EMBL/GenBank/DDBJ whole genome shotgun (WGS) entry which is preliminary data.</text>
</comment>
<dbReference type="NCBIfam" id="TIGR01499">
    <property type="entry name" value="folC"/>
    <property type="match status" value="1"/>
</dbReference>
<dbReference type="FunFam" id="3.40.1190.10:FF:000011">
    <property type="entry name" value="Folylpolyglutamate synthase/dihydrofolate synthase"/>
    <property type="match status" value="1"/>
</dbReference>
<dbReference type="InterPro" id="IPR036615">
    <property type="entry name" value="Mur_ligase_C_dom_sf"/>
</dbReference>
<accession>A0A6N6MXG6</accession>
<keyword evidence="13" id="KW-1185">Reference proteome</keyword>
<evidence type="ECO:0000256" key="9">
    <source>
        <dbReference type="ARBA" id="ARBA00047493"/>
    </source>
</evidence>
<keyword evidence="7 10" id="KW-0067">ATP-binding</keyword>
<dbReference type="Gene3D" id="3.90.190.20">
    <property type="entry name" value="Mur ligase, C-terminal domain"/>
    <property type="match status" value="1"/>
</dbReference>
<evidence type="ECO:0000256" key="1">
    <source>
        <dbReference type="ARBA" id="ARBA00001946"/>
    </source>
</evidence>
<gene>
    <name evidence="12" type="ORF">F6X51_03690</name>
</gene>
<dbReference type="GO" id="GO:0005524">
    <property type="term" value="F:ATP binding"/>
    <property type="evidence" value="ECO:0007669"/>
    <property type="project" value="UniProtKB-KW"/>
</dbReference>
<dbReference type="PROSITE" id="PS01012">
    <property type="entry name" value="FOLYLPOLYGLU_SYNT_2"/>
    <property type="match status" value="1"/>
</dbReference>
<evidence type="ECO:0000256" key="10">
    <source>
        <dbReference type="PIRNR" id="PIRNR001563"/>
    </source>
</evidence>
<dbReference type="PANTHER" id="PTHR11136:SF0">
    <property type="entry name" value="DIHYDROFOLATE SYNTHETASE-RELATED"/>
    <property type="match status" value="1"/>
</dbReference>
<dbReference type="InterPro" id="IPR018109">
    <property type="entry name" value="Folylpolyglutamate_synth_CS"/>
</dbReference>
<dbReference type="UniPathway" id="UPA00077">
    <property type="reaction ID" value="UER00157"/>
</dbReference>
<dbReference type="Proteomes" id="UP000441523">
    <property type="component" value="Unassembled WGS sequence"/>
</dbReference>
<dbReference type="GO" id="GO:0046872">
    <property type="term" value="F:metal ion binding"/>
    <property type="evidence" value="ECO:0007669"/>
    <property type="project" value="UniProtKB-KW"/>
</dbReference>
<dbReference type="GO" id="GO:0008841">
    <property type="term" value="F:dihydrofolate synthase activity"/>
    <property type="evidence" value="ECO:0007669"/>
    <property type="project" value="TreeGrafter"/>
</dbReference>
<evidence type="ECO:0000259" key="11">
    <source>
        <dbReference type="Pfam" id="PF08245"/>
    </source>
</evidence>
<reference evidence="12 13" key="1">
    <citation type="submission" date="2019-09" db="EMBL/GenBank/DDBJ databases">
        <title>YIM 132548 draft genome.</title>
        <authorList>
            <person name="Jiang L."/>
        </authorList>
    </citation>
    <scope>NUCLEOTIDE SEQUENCE [LARGE SCALE GENOMIC DNA]</scope>
    <source>
        <strain evidence="12 13">YIM 132548</strain>
    </source>
</reference>
<comment type="cofactor">
    <cofactor evidence="1">
        <name>Mg(2+)</name>
        <dbReference type="ChEBI" id="CHEBI:18420"/>
    </cofactor>
</comment>
<feature type="domain" description="Mur ligase central" evidence="11">
    <location>
        <begin position="46"/>
        <end position="268"/>
    </location>
</feature>
<keyword evidence="4 10" id="KW-0436">Ligase</keyword>
<evidence type="ECO:0000256" key="5">
    <source>
        <dbReference type="ARBA" id="ARBA00022723"/>
    </source>
</evidence>
<dbReference type="InterPro" id="IPR001645">
    <property type="entry name" value="Folylpolyglutamate_synth"/>
</dbReference>
<dbReference type="GO" id="GO:0004326">
    <property type="term" value="F:tetrahydrofolylpolyglutamate synthase activity"/>
    <property type="evidence" value="ECO:0007669"/>
    <property type="project" value="UniProtKB-EC"/>
</dbReference>
<evidence type="ECO:0000256" key="8">
    <source>
        <dbReference type="ARBA" id="ARBA00022842"/>
    </source>
</evidence>
<evidence type="ECO:0000256" key="7">
    <source>
        <dbReference type="ARBA" id="ARBA00022840"/>
    </source>
</evidence>
<dbReference type="PIRSF" id="PIRSF001563">
    <property type="entry name" value="Folylpolyglu_synth"/>
    <property type="match status" value="1"/>
</dbReference>
<dbReference type="EMBL" id="VZZJ01000002">
    <property type="protein sequence ID" value="KAB1075771.1"/>
    <property type="molecule type" value="Genomic_DNA"/>
</dbReference>
<dbReference type="Gene3D" id="3.40.1190.10">
    <property type="entry name" value="Mur-like, catalytic domain"/>
    <property type="match status" value="1"/>
</dbReference>
<dbReference type="GO" id="GO:0046654">
    <property type="term" value="P:tetrahydrofolate biosynthetic process"/>
    <property type="evidence" value="ECO:0007669"/>
    <property type="project" value="UniProtKB-UniPathway"/>
</dbReference>
<dbReference type="SUPFAM" id="SSF53623">
    <property type="entry name" value="MurD-like peptide ligases, catalytic domain"/>
    <property type="match status" value="1"/>
</dbReference>
<dbReference type="RefSeq" id="WP_150961833.1">
    <property type="nucleotide sequence ID" value="NZ_VZZJ01000002.1"/>
</dbReference>
<comment type="similarity">
    <text evidence="2 10">Belongs to the folylpolyglutamate synthase family.</text>
</comment>
<dbReference type="GO" id="GO:0005737">
    <property type="term" value="C:cytoplasm"/>
    <property type="evidence" value="ECO:0007669"/>
    <property type="project" value="TreeGrafter"/>
</dbReference>
<keyword evidence="6 10" id="KW-0547">Nucleotide-binding</keyword>
<dbReference type="InterPro" id="IPR013221">
    <property type="entry name" value="Mur_ligase_cen"/>
</dbReference>
<evidence type="ECO:0000313" key="13">
    <source>
        <dbReference type="Proteomes" id="UP000441523"/>
    </source>
</evidence>
<sequence length="445" mass="46449">MDSSDALMARFLALHPRTIDLSLGRIQKLLAKLNHPERRLPPVIHVAGTNGKGSTIAFMRAILEAGGLAAHVYTSPHLVRFHERIRLGAIGGGQFVPEDRLADAFARCEATNGGDPITVFEITTAAALLLFSEVPADVLLLEVGLGGRVDATNVIDAPAAAVVTPIGRDHAEYLGDTVAAVAGEKAGIFKRGCPAVIAAQDYAEADAVLCRHAEAVGAGPILVGNQDFSVHEERGRLVYQDELDLFDLPRPRLSGRHQLTNAGTAIAALRAAGFGDIGVAALEAGLRNVDWPGRLQRLARGHLADQVADHLPAGTELWLDGGHNIDGGRILAAAVADLGERSDVPLVLIVGLLGTKDAEGFLRNFVGLSRALIAVPIAGQMAARPAEEVAQIAAEVGLSARVASSVEAALAMIADIAFEQPPRILICGSLYLAGAVLTANGTPPT</sequence>
<keyword evidence="5" id="KW-0479">Metal-binding</keyword>
<proteinExistence type="inferred from homology"/>
<evidence type="ECO:0000256" key="4">
    <source>
        <dbReference type="ARBA" id="ARBA00022598"/>
    </source>
</evidence>
<evidence type="ECO:0000256" key="2">
    <source>
        <dbReference type="ARBA" id="ARBA00008276"/>
    </source>
</evidence>
<dbReference type="InterPro" id="IPR036565">
    <property type="entry name" value="Mur-like_cat_sf"/>
</dbReference>
<evidence type="ECO:0000256" key="3">
    <source>
        <dbReference type="ARBA" id="ARBA00013025"/>
    </source>
</evidence>
<dbReference type="Pfam" id="PF08245">
    <property type="entry name" value="Mur_ligase_M"/>
    <property type="match status" value="1"/>
</dbReference>
<organism evidence="12 13">
    <name type="scientific">Methylobacterium planeticum</name>
    <dbReference type="NCBI Taxonomy" id="2615211"/>
    <lineage>
        <taxon>Bacteria</taxon>
        <taxon>Pseudomonadati</taxon>
        <taxon>Pseudomonadota</taxon>
        <taxon>Alphaproteobacteria</taxon>
        <taxon>Hyphomicrobiales</taxon>
        <taxon>Methylobacteriaceae</taxon>
        <taxon>Methylobacterium</taxon>
    </lineage>
</organism>